<evidence type="ECO:0000256" key="11">
    <source>
        <dbReference type="PROSITE-ProRule" id="PRU01360"/>
    </source>
</evidence>
<keyword evidence="16" id="KW-0675">Receptor</keyword>
<evidence type="ECO:0000256" key="10">
    <source>
        <dbReference type="ARBA" id="ARBA00023237"/>
    </source>
</evidence>
<evidence type="ECO:0000313" key="16">
    <source>
        <dbReference type="EMBL" id="GGY49055.1"/>
    </source>
</evidence>
<dbReference type="Gene3D" id="2.40.170.20">
    <property type="entry name" value="TonB-dependent receptor, beta-barrel domain"/>
    <property type="match status" value="1"/>
</dbReference>
<feature type="domain" description="TonB-dependent receptor plug" evidence="15">
    <location>
        <begin position="63"/>
        <end position="169"/>
    </location>
</feature>
<dbReference type="SUPFAM" id="SSF56935">
    <property type="entry name" value="Porins"/>
    <property type="match status" value="1"/>
</dbReference>
<reference evidence="16" key="3">
    <citation type="submission" date="2022-12" db="EMBL/GenBank/DDBJ databases">
        <authorList>
            <person name="Sun Q."/>
            <person name="Kim S."/>
        </authorList>
    </citation>
    <scope>NUCLEOTIDE SEQUENCE</scope>
    <source>
        <strain evidence="16">KCTC 12343</strain>
    </source>
</reference>
<evidence type="ECO:0000313" key="17">
    <source>
        <dbReference type="EMBL" id="QBI01214.1"/>
    </source>
</evidence>
<dbReference type="CDD" id="cd01347">
    <property type="entry name" value="ligand_gated_channel"/>
    <property type="match status" value="1"/>
</dbReference>
<dbReference type="PANTHER" id="PTHR32552">
    <property type="entry name" value="FERRICHROME IRON RECEPTOR-RELATED"/>
    <property type="match status" value="1"/>
</dbReference>
<dbReference type="InterPro" id="IPR000531">
    <property type="entry name" value="Beta-barrel_TonB"/>
</dbReference>
<organism evidence="16 19">
    <name type="scientific">Pseudoduganella albidiflava</name>
    <dbReference type="NCBI Taxonomy" id="321983"/>
    <lineage>
        <taxon>Bacteria</taxon>
        <taxon>Pseudomonadati</taxon>
        <taxon>Pseudomonadota</taxon>
        <taxon>Betaproteobacteria</taxon>
        <taxon>Burkholderiales</taxon>
        <taxon>Oxalobacteraceae</taxon>
        <taxon>Telluria group</taxon>
        <taxon>Pseudoduganella</taxon>
    </lineage>
</organism>
<dbReference type="RefSeq" id="WP_131145336.1">
    <property type="nucleotide sequence ID" value="NZ_BMWV01000007.1"/>
</dbReference>
<proteinExistence type="inferred from homology"/>
<dbReference type="PROSITE" id="PS52016">
    <property type="entry name" value="TONB_DEPENDENT_REC_3"/>
    <property type="match status" value="1"/>
</dbReference>
<sequence>MKSYSATTATPAYPRRTVIATALALAGLGVSPSVLAQEAARRDDPGEALQSVIVTAQKRAEPMQKTPVAINTVDAKAIENQRIVAFDDLTRVAPSMTVTQNSTNSSVSLRGVGTQSVSIGVESAVSVIVDDVPVVQQLQAFANLSDVERIEVLRGPQGTLFGKNAAAGVINIVTKESSDYLSGSVQATLTSDHEKRVEASLSGPMGSHAGFRLNAYQARRDGYIGNVADGARVNGENAKGLRARLDWQALAGLKLRLIADFAERDGLGPNPVYLSVPAGAMLFGQIDLSTRLQGLAPGADNFAIRQDENGSFKSTQGTFSVAANWQLGRHVLTSITSYQDWKFDYTMDLDAADVDLLGALTRGAAHGGLVAGGPFRSTMLTQELRLASSGGGNLNYLAGLYYANADSDRAYHRGPVAFLANWNAHADNRTSAVFGQLDYKMRNDTRLVAGLRANHQSIGVAFNELQLATPARYTGETSENAVTGKLSLQRDVAKDVMVFGSFSTGYKGSGYDISSGFNQSRADHPAAPEKSASFELGIKSRFLNNRLQLNATAFLTGYDDFQAQSVIIDSSTGLLNLRLNNVGKLRTQGVELEAAYKPARAWLFEAAAAYTDATIRSFPNANCYPGQGAEQGCVTTGAVRVQDLAGKKLPNAPRLKGTLGTTYDFAVGDGDLRGTANLNFQYQSKVNFDLFQNPLTVQGGYGVVNGSLALGDSQRGYKVTFFANNLFDKSYAANIGDNAGVFGGVHVLTATLPRNARRYVGMRVKYEF</sequence>
<keyword evidence="2 11" id="KW-0813">Transport</keyword>
<feature type="domain" description="TonB-dependent receptor-like beta-barrel" evidence="14">
    <location>
        <begin position="307"/>
        <end position="726"/>
    </location>
</feature>
<gene>
    <name evidence="16" type="primary">fyuA</name>
    <name evidence="17" type="ORF">EYF70_10465</name>
    <name evidence="16" type="ORF">GCM10007387_34170</name>
</gene>
<dbReference type="PANTHER" id="PTHR32552:SF81">
    <property type="entry name" value="TONB-DEPENDENT OUTER MEMBRANE RECEPTOR"/>
    <property type="match status" value="1"/>
</dbReference>
<dbReference type="InterPro" id="IPR039426">
    <property type="entry name" value="TonB-dep_rcpt-like"/>
</dbReference>
<evidence type="ECO:0000259" key="14">
    <source>
        <dbReference type="Pfam" id="PF00593"/>
    </source>
</evidence>
<evidence type="ECO:0000256" key="2">
    <source>
        <dbReference type="ARBA" id="ARBA00022448"/>
    </source>
</evidence>
<keyword evidence="3 11" id="KW-1134">Transmembrane beta strand</keyword>
<evidence type="ECO:0000256" key="3">
    <source>
        <dbReference type="ARBA" id="ARBA00022452"/>
    </source>
</evidence>
<evidence type="ECO:0000259" key="15">
    <source>
        <dbReference type="Pfam" id="PF07715"/>
    </source>
</evidence>
<keyword evidence="7" id="KW-0406">Ion transport</keyword>
<keyword evidence="5 11" id="KW-0812">Transmembrane</keyword>
<comment type="similarity">
    <text evidence="11 12">Belongs to the TonB-dependent receptor family.</text>
</comment>
<evidence type="ECO:0000256" key="8">
    <source>
        <dbReference type="ARBA" id="ARBA00023077"/>
    </source>
</evidence>
<evidence type="ECO:0000256" key="13">
    <source>
        <dbReference type="SAM" id="SignalP"/>
    </source>
</evidence>
<name>A0A411WWR3_9BURK</name>
<dbReference type="OrthoDB" id="8538693at2"/>
<evidence type="ECO:0000313" key="19">
    <source>
        <dbReference type="Proteomes" id="UP000628442"/>
    </source>
</evidence>
<reference evidence="17 18" key="2">
    <citation type="submission" date="2019-02" db="EMBL/GenBank/DDBJ databases">
        <title>Draft Genome Sequences of Six Type Strains of the Genus Massilia.</title>
        <authorList>
            <person name="Miess H."/>
            <person name="Frediansyhah A."/>
            <person name="Gross H."/>
        </authorList>
    </citation>
    <scope>NUCLEOTIDE SEQUENCE [LARGE SCALE GENOMIC DNA]</scope>
    <source>
        <strain evidence="17 18">DSM 17472</strain>
    </source>
</reference>
<dbReference type="Pfam" id="PF00593">
    <property type="entry name" value="TonB_dep_Rec_b-barrel"/>
    <property type="match status" value="1"/>
</dbReference>
<keyword evidence="18" id="KW-1185">Reference proteome</keyword>
<keyword evidence="6" id="KW-0408">Iron</keyword>
<dbReference type="Proteomes" id="UP000628442">
    <property type="component" value="Unassembled WGS sequence"/>
</dbReference>
<accession>A0A411WWR3</accession>
<comment type="subcellular location">
    <subcellularLocation>
        <location evidence="1 11">Cell outer membrane</location>
        <topology evidence="1 11">Multi-pass membrane protein</topology>
    </subcellularLocation>
</comment>
<evidence type="ECO:0000256" key="1">
    <source>
        <dbReference type="ARBA" id="ARBA00004571"/>
    </source>
</evidence>
<protein>
    <submittedName>
        <fullName evidence="16">TonB-dependent receptor</fullName>
    </submittedName>
</protein>
<keyword evidence="8 12" id="KW-0798">TonB box</keyword>
<dbReference type="Proteomes" id="UP000292307">
    <property type="component" value="Chromosome"/>
</dbReference>
<evidence type="ECO:0000256" key="7">
    <source>
        <dbReference type="ARBA" id="ARBA00023065"/>
    </source>
</evidence>
<dbReference type="Pfam" id="PF07715">
    <property type="entry name" value="Plug"/>
    <property type="match status" value="1"/>
</dbReference>
<reference evidence="16" key="1">
    <citation type="journal article" date="2014" name="Int. J. Syst. Evol. Microbiol.">
        <title>Complete genome sequence of Corynebacterium casei LMG S-19264T (=DSM 44701T), isolated from a smear-ripened cheese.</title>
        <authorList>
            <consortium name="US DOE Joint Genome Institute (JGI-PGF)"/>
            <person name="Walter F."/>
            <person name="Albersmeier A."/>
            <person name="Kalinowski J."/>
            <person name="Ruckert C."/>
        </authorList>
    </citation>
    <scope>NUCLEOTIDE SEQUENCE</scope>
    <source>
        <strain evidence="16">KCTC 12343</strain>
    </source>
</reference>
<evidence type="ECO:0000256" key="12">
    <source>
        <dbReference type="RuleBase" id="RU003357"/>
    </source>
</evidence>
<evidence type="ECO:0000256" key="4">
    <source>
        <dbReference type="ARBA" id="ARBA00022496"/>
    </source>
</evidence>
<evidence type="ECO:0000256" key="5">
    <source>
        <dbReference type="ARBA" id="ARBA00022692"/>
    </source>
</evidence>
<evidence type="ECO:0000313" key="18">
    <source>
        <dbReference type="Proteomes" id="UP000292307"/>
    </source>
</evidence>
<dbReference type="EMBL" id="BMWV01000007">
    <property type="protein sequence ID" value="GGY49055.1"/>
    <property type="molecule type" value="Genomic_DNA"/>
</dbReference>
<keyword evidence="4" id="KW-0410">Iron transport</keyword>
<keyword evidence="9 11" id="KW-0472">Membrane</keyword>
<dbReference type="InterPro" id="IPR012910">
    <property type="entry name" value="Plug_dom"/>
</dbReference>
<evidence type="ECO:0000256" key="6">
    <source>
        <dbReference type="ARBA" id="ARBA00023004"/>
    </source>
</evidence>
<keyword evidence="10 11" id="KW-0998">Cell outer membrane</keyword>
<dbReference type="EMBL" id="CP036401">
    <property type="protein sequence ID" value="QBI01214.1"/>
    <property type="molecule type" value="Genomic_DNA"/>
</dbReference>
<keyword evidence="13" id="KW-0732">Signal</keyword>
<feature type="chain" id="PRO_5044601663" evidence="13">
    <location>
        <begin position="37"/>
        <end position="768"/>
    </location>
</feature>
<dbReference type="AlphaFoldDB" id="A0A411WWR3"/>
<dbReference type="GO" id="GO:0006826">
    <property type="term" value="P:iron ion transport"/>
    <property type="evidence" value="ECO:0007669"/>
    <property type="project" value="UniProtKB-KW"/>
</dbReference>
<feature type="signal peptide" evidence="13">
    <location>
        <begin position="1"/>
        <end position="36"/>
    </location>
</feature>
<evidence type="ECO:0000256" key="9">
    <source>
        <dbReference type="ARBA" id="ARBA00023136"/>
    </source>
</evidence>
<dbReference type="InterPro" id="IPR036942">
    <property type="entry name" value="Beta-barrel_TonB_sf"/>
</dbReference>
<dbReference type="GO" id="GO:0009279">
    <property type="term" value="C:cell outer membrane"/>
    <property type="evidence" value="ECO:0007669"/>
    <property type="project" value="UniProtKB-SubCell"/>
</dbReference>